<keyword evidence="7" id="KW-0560">Oxidoreductase</keyword>
<dbReference type="Gene3D" id="3.50.50.100">
    <property type="match status" value="2"/>
</dbReference>
<dbReference type="Pfam" id="PF13202">
    <property type="entry name" value="EF-hand_5"/>
    <property type="match status" value="1"/>
</dbReference>
<proteinExistence type="inferred from homology"/>
<dbReference type="SUPFAM" id="SSF51905">
    <property type="entry name" value="FAD/NAD(P)-binding domain"/>
    <property type="match status" value="2"/>
</dbReference>
<feature type="transmembrane region" description="Helical" evidence="10">
    <location>
        <begin position="69"/>
        <end position="88"/>
    </location>
</feature>
<keyword evidence="10" id="KW-0472">Membrane</keyword>
<feature type="region of interest" description="Disordered" evidence="9">
    <location>
        <begin position="33"/>
        <end position="60"/>
    </location>
</feature>
<dbReference type="OrthoDB" id="3244603at2759"/>
<comment type="caution">
    <text evidence="12">The sequence shown here is derived from an EMBL/GenBank/DDBJ whole genome shotgun (WGS) entry which is preliminary data.</text>
</comment>
<keyword evidence="5" id="KW-0106">Calcium</keyword>
<dbReference type="Pfam" id="PF22366">
    <property type="entry name" value="NDH2_C"/>
    <property type="match status" value="1"/>
</dbReference>
<dbReference type="InterPro" id="IPR023753">
    <property type="entry name" value="FAD/NAD-binding_dom"/>
</dbReference>
<protein>
    <recommendedName>
        <fullName evidence="11">EF-hand domain-containing protein</fullName>
    </recommendedName>
</protein>
<feature type="compositionally biased region" description="Polar residues" evidence="9">
    <location>
        <begin position="34"/>
        <end position="48"/>
    </location>
</feature>
<evidence type="ECO:0000259" key="11">
    <source>
        <dbReference type="PROSITE" id="PS50222"/>
    </source>
</evidence>
<feature type="domain" description="EF-hand" evidence="11">
    <location>
        <begin position="458"/>
        <end position="493"/>
    </location>
</feature>
<evidence type="ECO:0000256" key="9">
    <source>
        <dbReference type="SAM" id="MobiDB-lite"/>
    </source>
</evidence>
<keyword evidence="3" id="KW-0285">Flavoprotein</keyword>
<dbReference type="PROSITE" id="PS50222">
    <property type="entry name" value="EF_HAND_2"/>
    <property type="match status" value="2"/>
</dbReference>
<dbReference type="InterPro" id="IPR054585">
    <property type="entry name" value="NDH2-like_C"/>
</dbReference>
<dbReference type="GO" id="GO:0003954">
    <property type="term" value="F:NADH dehydrogenase activity"/>
    <property type="evidence" value="ECO:0007669"/>
    <property type="project" value="InterPro"/>
</dbReference>
<dbReference type="SMART" id="SM00054">
    <property type="entry name" value="EFh"/>
    <property type="match status" value="2"/>
</dbReference>
<dbReference type="InterPro" id="IPR002048">
    <property type="entry name" value="EF_hand_dom"/>
</dbReference>
<dbReference type="PANTHER" id="PTHR43706">
    <property type="entry name" value="NADH DEHYDROGENASE"/>
    <property type="match status" value="1"/>
</dbReference>
<evidence type="ECO:0000256" key="3">
    <source>
        <dbReference type="ARBA" id="ARBA00022630"/>
    </source>
</evidence>
<dbReference type="EMBL" id="JAABOA010001047">
    <property type="protein sequence ID" value="KAF9582449.1"/>
    <property type="molecule type" value="Genomic_DNA"/>
</dbReference>
<dbReference type="GO" id="GO:0005743">
    <property type="term" value="C:mitochondrial inner membrane"/>
    <property type="evidence" value="ECO:0007669"/>
    <property type="project" value="UniProtKB-SubCell"/>
</dbReference>
<dbReference type="InterPro" id="IPR018247">
    <property type="entry name" value="EF_Hand_1_Ca_BS"/>
</dbReference>
<evidence type="ECO:0000256" key="5">
    <source>
        <dbReference type="ARBA" id="ARBA00022837"/>
    </source>
</evidence>
<dbReference type="AlphaFoldDB" id="A0A9P6FVV5"/>
<sequence>MLAILRSQNVISLNRAVAISRVPARPIISRTRFGASTSTSCSRQYTTSPPNPSSAPKPVRSRLRRVGRALLYTTLGVPVAAGLTWYALDVLEPKGDPLHRHQPRHIVGGPKNLVMTHGCKGSVLKAEEIHQNDTRQRLVILGCGWGAVSVINQLDPKQFHVTVVSPTNYFLFTPLLPSATVGTLELRSLIEPIRRMLARLGGYYVEGRAEDVDFENQLVEVAGINGSEGRRFYVPYDKLIIAVGSESMTHGVEGLEHCNFLKSITDARDIRRKVMENFEKASLPTTSPEERRQLLSFVVCGGGPTGVEFAAELYDFLKEDLVGYFPAIPPEEVQVTIIQSAGHVLNTYDLKISEMTEAKFKRENVRVVTNSRVTKVNPTSVVYKDKVTKEETEVSFGVCLWSTGVGMTPLVKTLVSKLPAGSQKNRFAIETDGYMRVIGTHSETVYAIGDCSTIPQPHFVERVMQYLKDHDENGDGVLSFKEFQLLAQRMSSRHAELKVFLGHLEDVFEKYDRDNSGTLDMDEIREFLIDAEKNCTSLPATAQVANQQGKFIGQRINILHTIEDNAEEVAKLPAFAYKHKGSLAYIGGSDAVMDMGNGMVYGGIGSEYLWRSVYFSEQVSLRTRLLLLMDWSKRALFGRDISKF</sequence>
<dbReference type="PROSITE" id="PS00018">
    <property type="entry name" value="EF_HAND_1"/>
    <property type="match status" value="2"/>
</dbReference>
<dbReference type="PANTHER" id="PTHR43706:SF50">
    <property type="entry name" value="NADH DEHYDROGENASE (UBIQUINONE)-RELATED"/>
    <property type="match status" value="1"/>
</dbReference>
<evidence type="ECO:0000256" key="4">
    <source>
        <dbReference type="ARBA" id="ARBA00022827"/>
    </source>
</evidence>
<evidence type="ECO:0000313" key="13">
    <source>
        <dbReference type="Proteomes" id="UP000780801"/>
    </source>
</evidence>
<dbReference type="InterPro" id="IPR036188">
    <property type="entry name" value="FAD/NAD-bd_sf"/>
</dbReference>
<keyword evidence="6" id="KW-0809">Transit peptide</keyword>
<evidence type="ECO:0000256" key="10">
    <source>
        <dbReference type="SAM" id="Phobius"/>
    </source>
</evidence>
<evidence type="ECO:0000313" key="12">
    <source>
        <dbReference type="EMBL" id="KAF9582449.1"/>
    </source>
</evidence>
<keyword evidence="13" id="KW-1185">Reference proteome</keyword>
<accession>A0A9P6FVV5</accession>
<evidence type="ECO:0000256" key="7">
    <source>
        <dbReference type="ARBA" id="ARBA00023002"/>
    </source>
</evidence>
<dbReference type="SUPFAM" id="SSF47473">
    <property type="entry name" value="EF-hand"/>
    <property type="match status" value="1"/>
</dbReference>
<evidence type="ECO:0000256" key="8">
    <source>
        <dbReference type="ARBA" id="ARBA00023027"/>
    </source>
</evidence>
<dbReference type="Pfam" id="PF13405">
    <property type="entry name" value="EF-hand_6"/>
    <property type="match status" value="1"/>
</dbReference>
<name>A0A9P6FVV5_9FUNG</name>
<keyword evidence="10" id="KW-0812">Transmembrane</keyword>
<reference evidence="12" key="1">
    <citation type="journal article" date="2020" name="Fungal Divers.">
        <title>Resolving the Mortierellaceae phylogeny through synthesis of multi-gene phylogenetics and phylogenomics.</title>
        <authorList>
            <person name="Vandepol N."/>
            <person name="Liber J."/>
            <person name="Desiro A."/>
            <person name="Na H."/>
            <person name="Kennedy M."/>
            <person name="Barry K."/>
            <person name="Grigoriev I.V."/>
            <person name="Miller A.N."/>
            <person name="O'Donnell K."/>
            <person name="Stajich J.E."/>
            <person name="Bonito G."/>
        </authorList>
    </citation>
    <scope>NUCLEOTIDE SEQUENCE</scope>
    <source>
        <strain evidence="12">KOD1015</strain>
    </source>
</reference>
<keyword evidence="10" id="KW-1133">Transmembrane helix</keyword>
<dbReference type="InterPro" id="IPR011992">
    <property type="entry name" value="EF-hand-dom_pair"/>
</dbReference>
<evidence type="ECO:0000256" key="2">
    <source>
        <dbReference type="ARBA" id="ARBA00005272"/>
    </source>
</evidence>
<comment type="similarity">
    <text evidence="2">Belongs to the NADH dehydrogenase family.</text>
</comment>
<feature type="domain" description="EF-hand" evidence="11">
    <location>
        <begin position="499"/>
        <end position="534"/>
    </location>
</feature>
<gene>
    <name evidence="12" type="ORF">BGW38_000193</name>
</gene>
<keyword evidence="8" id="KW-0520">NAD</keyword>
<dbReference type="Proteomes" id="UP000780801">
    <property type="component" value="Unassembled WGS sequence"/>
</dbReference>
<comment type="subcellular location">
    <subcellularLocation>
        <location evidence="1">Mitochondrion inner membrane</location>
        <topology evidence="1">Peripheral membrane protein</topology>
        <orientation evidence="1">Intermembrane side</orientation>
    </subcellularLocation>
</comment>
<evidence type="ECO:0000256" key="1">
    <source>
        <dbReference type="ARBA" id="ARBA00004137"/>
    </source>
</evidence>
<dbReference type="InterPro" id="IPR045024">
    <property type="entry name" value="NDH-2"/>
</dbReference>
<dbReference type="Pfam" id="PF07992">
    <property type="entry name" value="Pyr_redox_2"/>
    <property type="match status" value="1"/>
</dbReference>
<keyword evidence="4" id="KW-0274">FAD</keyword>
<dbReference type="GO" id="GO:0005509">
    <property type="term" value="F:calcium ion binding"/>
    <property type="evidence" value="ECO:0007669"/>
    <property type="project" value="InterPro"/>
</dbReference>
<evidence type="ECO:0000256" key="6">
    <source>
        <dbReference type="ARBA" id="ARBA00022946"/>
    </source>
</evidence>
<organism evidence="12 13">
    <name type="scientific">Lunasporangiospora selenospora</name>
    <dbReference type="NCBI Taxonomy" id="979761"/>
    <lineage>
        <taxon>Eukaryota</taxon>
        <taxon>Fungi</taxon>
        <taxon>Fungi incertae sedis</taxon>
        <taxon>Mucoromycota</taxon>
        <taxon>Mortierellomycotina</taxon>
        <taxon>Mortierellomycetes</taxon>
        <taxon>Mortierellales</taxon>
        <taxon>Mortierellaceae</taxon>
        <taxon>Lunasporangiospora</taxon>
    </lineage>
</organism>